<proteinExistence type="predicted"/>
<reference evidence="2" key="1">
    <citation type="journal article" date="2021" name="Genome Biol. Evol.">
        <title>A High-Quality Reference Genome for a Parasitic Bivalve with Doubly Uniparental Inheritance (Bivalvia: Unionida).</title>
        <authorList>
            <person name="Smith C.H."/>
        </authorList>
    </citation>
    <scope>NUCLEOTIDE SEQUENCE</scope>
    <source>
        <strain evidence="2">CHS0354</strain>
    </source>
</reference>
<organism evidence="2 3">
    <name type="scientific">Potamilus streckersoni</name>
    <dbReference type="NCBI Taxonomy" id="2493646"/>
    <lineage>
        <taxon>Eukaryota</taxon>
        <taxon>Metazoa</taxon>
        <taxon>Spiralia</taxon>
        <taxon>Lophotrochozoa</taxon>
        <taxon>Mollusca</taxon>
        <taxon>Bivalvia</taxon>
        <taxon>Autobranchia</taxon>
        <taxon>Heteroconchia</taxon>
        <taxon>Palaeoheterodonta</taxon>
        <taxon>Unionida</taxon>
        <taxon>Unionoidea</taxon>
        <taxon>Unionidae</taxon>
        <taxon>Ambleminae</taxon>
        <taxon>Lampsilini</taxon>
        <taxon>Potamilus</taxon>
    </lineage>
</organism>
<comment type="caution">
    <text evidence="2">The sequence shown here is derived from an EMBL/GenBank/DDBJ whole genome shotgun (WGS) entry which is preliminary data.</text>
</comment>
<feature type="region of interest" description="Disordered" evidence="1">
    <location>
        <begin position="47"/>
        <end position="107"/>
    </location>
</feature>
<reference evidence="2" key="2">
    <citation type="journal article" date="2021" name="Genome Biol. Evol.">
        <title>Developing a high-quality reference genome for a parasitic bivalve with doubly uniparental inheritance (Bivalvia: Unionida).</title>
        <authorList>
            <person name="Smith C.H."/>
        </authorList>
    </citation>
    <scope>NUCLEOTIDE SEQUENCE</scope>
    <source>
        <strain evidence="2">CHS0354</strain>
        <tissue evidence="2">Mantle</tissue>
    </source>
</reference>
<gene>
    <name evidence="2" type="ORF">CHS0354_029612</name>
</gene>
<accession>A0AAE0RTI0</accession>
<dbReference type="EMBL" id="JAEAOA010001776">
    <property type="protein sequence ID" value="KAK3579326.1"/>
    <property type="molecule type" value="Genomic_DNA"/>
</dbReference>
<feature type="compositionally biased region" description="Basic and acidic residues" evidence="1">
    <location>
        <begin position="81"/>
        <end position="100"/>
    </location>
</feature>
<evidence type="ECO:0000256" key="1">
    <source>
        <dbReference type="SAM" id="MobiDB-lite"/>
    </source>
</evidence>
<dbReference type="Proteomes" id="UP001195483">
    <property type="component" value="Unassembled WGS sequence"/>
</dbReference>
<reference evidence="2" key="3">
    <citation type="submission" date="2023-05" db="EMBL/GenBank/DDBJ databases">
        <authorList>
            <person name="Smith C.H."/>
        </authorList>
    </citation>
    <scope>NUCLEOTIDE SEQUENCE</scope>
    <source>
        <strain evidence="2">CHS0354</strain>
        <tissue evidence="2">Mantle</tissue>
    </source>
</reference>
<keyword evidence="3" id="KW-1185">Reference proteome</keyword>
<feature type="region of interest" description="Disordered" evidence="1">
    <location>
        <begin position="1"/>
        <end position="30"/>
    </location>
</feature>
<sequence>MHLINSRSQNMKKKNNNENKCSPCRRDPPSISELVCLKHLEKARHLKIKQMSNQASSKENGEKGRTWRTQQMRRKSGNNADEYKRTSKRQETVRAEHTEDAVTALVA</sequence>
<protein>
    <submittedName>
        <fullName evidence="2">Uncharacterized protein</fullName>
    </submittedName>
</protein>
<evidence type="ECO:0000313" key="2">
    <source>
        <dbReference type="EMBL" id="KAK3579326.1"/>
    </source>
</evidence>
<name>A0AAE0RTI0_9BIVA</name>
<evidence type="ECO:0000313" key="3">
    <source>
        <dbReference type="Proteomes" id="UP001195483"/>
    </source>
</evidence>
<dbReference type="AlphaFoldDB" id="A0AAE0RTI0"/>